<evidence type="ECO:0000313" key="2">
    <source>
        <dbReference type="Proteomes" id="UP000176377"/>
    </source>
</evidence>
<protein>
    <submittedName>
        <fullName evidence="1">Uncharacterized protein</fullName>
    </submittedName>
</protein>
<proteinExistence type="predicted"/>
<dbReference type="AlphaFoldDB" id="A0A1F6DCE6"/>
<organism evidence="1 2">
    <name type="scientific">Candidatus Kaiserbacteria bacterium RIFCSPHIGHO2_01_FULL_56_24</name>
    <dbReference type="NCBI Taxonomy" id="1798487"/>
    <lineage>
        <taxon>Bacteria</taxon>
        <taxon>Candidatus Kaiseribacteriota</taxon>
    </lineage>
</organism>
<reference evidence="1 2" key="1">
    <citation type="journal article" date="2016" name="Nat. Commun.">
        <title>Thousands of microbial genomes shed light on interconnected biogeochemical processes in an aquifer system.</title>
        <authorList>
            <person name="Anantharaman K."/>
            <person name="Brown C.T."/>
            <person name="Hug L.A."/>
            <person name="Sharon I."/>
            <person name="Castelle C.J."/>
            <person name="Probst A.J."/>
            <person name="Thomas B.C."/>
            <person name="Singh A."/>
            <person name="Wilkins M.J."/>
            <person name="Karaoz U."/>
            <person name="Brodie E.L."/>
            <person name="Williams K.H."/>
            <person name="Hubbard S.S."/>
            <person name="Banfield J.F."/>
        </authorList>
    </citation>
    <scope>NUCLEOTIDE SEQUENCE [LARGE SCALE GENOMIC DNA]</scope>
</reference>
<evidence type="ECO:0000313" key="1">
    <source>
        <dbReference type="EMBL" id="OGG58682.1"/>
    </source>
</evidence>
<sequence>MGNQNVEVAKLKEFYASFQCHGVVSLIDYLASPEAEGMLSIGSSTLGFDRIQKEIFVTEEDRLASAWFRVKKLHIGSRDGSVTPLQWLEILSEGFDRLSVPAREFFDMLCANLAAVAVSKPVGVVEMWRKNGRFLVPADKYRRNMTDEEVEPYRSTESFIFGPRTAKH</sequence>
<comment type="caution">
    <text evidence="1">The sequence shown here is derived from an EMBL/GenBank/DDBJ whole genome shotgun (WGS) entry which is preliminary data.</text>
</comment>
<name>A0A1F6DCE6_9BACT</name>
<dbReference type="EMBL" id="MFLA01000031">
    <property type="protein sequence ID" value="OGG58682.1"/>
    <property type="molecule type" value="Genomic_DNA"/>
</dbReference>
<accession>A0A1F6DCE6</accession>
<dbReference type="Proteomes" id="UP000176377">
    <property type="component" value="Unassembled WGS sequence"/>
</dbReference>
<gene>
    <name evidence="1" type="ORF">A2765_03340</name>
</gene>